<dbReference type="EMBL" id="CAVMBE010000010">
    <property type="protein sequence ID" value="CAK3900137.1"/>
    <property type="molecule type" value="Genomic_DNA"/>
</dbReference>
<dbReference type="InterPro" id="IPR058940">
    <property type="entry name" value="mS26_fungi"/>
</dbReference>
<proteinExistence type="predicted"/>
<sequence length="310" mass="34915">MPPKAPLPSAAAWKCPQCTVRSFSTSSRWMAVGPEHPKYIDVPEPPQQTAPYRPPVKGVLPVPRDVFAGIDRSRTDDQIIADSTQSPTRAKTPAKGSREEWNAKMSEVRKRNLREGVQSLRARQQVQQRTASERQAQKYREREELLHRPERDDERLTAPSNNFDVKALLGRNPVPDPTREQRILAKMENLERHAGQKREERMSALHDLYMNARDFIVTPEQLDAALDKAFGTPENPVTFGTPMYAGDQTSGRSIWAKGRPERISDLLHRSQGGRGATSTDGATDQIHLNAERIRRIAEALTGGKMDTEVR</sequence>
<evidence type="ECO:0000256" key="1">
    <source>
        <dbReference type="SAM" id="MobiDB-lite"/>
    </source>
</evidence>
<protein>
    <submittedName>
        <fullName evidence="2">Uncharacterized protein</fullName>
    </submittedName>
</protein>
<reference evidence="2" key="1">
    <citation type="submission" date="2023-11" db="EMBL/GenBank/DDBJ databases">
        <authorList>
            <person name="Alioto T."/>
            <person name="Alioto T."/>
            <person name="Gomez Garrido J."/>
        </authorList>
    </citation>
    <scope>NUCLEOTIDE SEQUENCE</scope>
</reference>
<feature type="compositionally biased region" description="Pro residues" evidence="1">
    <location>
        <begin position="43"/>
        <end position="54"/>
    </location>
</feature>
<evidence type="ECO:0000313" key="3">
    <source>
        <dbReference type="Proteomes" id="UP001296104"/>
    </source>
</evidence>
<accession>A0AAI8YUY5</accession>
<comment type="caution">
    <text evidence="2">The sequence shown here is derived from an EMBL/GenBank/DDBJ whole genome shotgun (WGS) entry which is preliminary data.</text>
</comment>
<organism evidence="2 3">
    <name type="scientific">Lecanosticta acicola</name>
    <dbReference type="NCBI Taxonomy" id="111012"/>
    <lineage>
        <taxon>Eukaryota</taxon>
        <taxon>Fungi</taxon>
        <taxon>Dikarya</taxon>
        <taxon>Ascomycota</taxon>
        <taxon>Pezizomycotina</taxon>
        <taxon>Dothideomycetes</taxon>
        <taxon>Dothideomycetidae</taxon>
        <taxon>Mycosphaerellales</taxon>
        <taxon>Mycosphaerellaceae</taxon>
        <taxon>Lecanosticta</taxon>
    </lineage>
</organism>
<dbReference type="AlphaFoldDB" id="A0AAI8YUY5"/>
<dbReference type="Proteomes" id="UP001296104">
    <property type="component" value="Unassembled WGS sequence"/>
</dbReference>
<feature type="compositionally biased region" description="Polar residues" evidence="1">
    <location>
        <begin position="121"/>
        <end position="130"/>
    </location>
</feature>
<evidence type="ECO:0000313" key="2">
    <source>
        <dbReference type="EMBL" id="CAK3900137.1"/>
    </source>
</evidence>
<feature type="region of interest" description="Disordered" evidence="1">
    <location>
        <begin position="37"/>
        <end position="160"/>
    </location>
</feature>
<feature type="compositionally biased region" description="Basic and acidic residues" evidence="1">
    <location>
        <begin position="131"/>
        <end position="156"/>
    </location>
</feature>
<dbReference type="CDD" id="cd23703">
    <property type="entry name" value="mS26_PET12"/>
    <property type="match status" value="1"/>
</dbReference>
<feature type="compositionally biased region" description="Basic and acidic residues" evidence="1">
    <location>
        <begin position="96"/>
        <end position="114"/>
    </location>
</feature>
<gene>
    <name evidence="2" type="ORF">LECACI_7A002445</name>
</gene>
<name>A0AAI8YUY5_9PEZI</name>
<keyword evidence="3" id="KW-1185">Reference proteome</keyword>
<dbReference type="Pfam" id="PF26163">
    <property type="entry name" value="mS26"/>
    <property type="match status" value="1"/>
</dbReference>